<reference evidence="1" key="1">
    <citation type="submission" date="2021-03" db="EMBL/GenBank/DDBJ databases">
        <authorList>
            <person name="Tagirdzhanova G."/>
        </authorList>
    </citation>
    <scope>NUCLEOTIDE SEQUENCE</scope>
</reference>
<dbReference type="Gene3D" id="2.40.128.20">
    <property type="match status" value="2"/>
</dbReference>
<name>A0A8H3G161_9LECA</name>
<dbReference type="SUPFAM" id="SSF50814">
    <property type="entry name" value="Lipocalins"/>
    <property type="match status" value="1"/>
</dbReference>
<dbReference type="InterPro" id="IPR008729">
    <property type="entry name" value="PA_de_COase"/>
</dbReference>
<dbReference type="GO" id="GO:0016831">
    <property type="term" value="F:carboxy-lyase activity"/>
    <property type="evidence" value="ECO:0007669"/>
    <property type="project" value="InterPro"/>
</dbReference>
<dbReference type="PANTHER" id="PTHR40087:SF1">
    <property type="entry name" value="PHENOLIC ACID DECARBOXYLASE PADC"/>
    <property type="match status" value="1"/>
</dbReference>
<accession>A0A8H3G161</accession>
<evidence type="ECO:0000313" key="1">
    <source>
        <dbReference type="EMBL" id="CAF9932879.1"/>
    </source>
</evidence>
<comment type="caution">
    <text evidence="1">The sequence shown here is derived from an EMBL/GenBank/DDBJ whole genome shotgun (WGS) entry which is preliminary data.</text>
</comment>
<proteinExistence type="predicted"/>
<dbReference type="PANTHER" id="PTHR40087">
    <property type="entry name" value="PHENOLIC ACID DECARBOXYLASE PADC"/>
    <property type="match status" value="1"/>
</dbReference>
<organism evidence="1 2">
    <name type="scientific">Imshaugia aleurites</name>
    <dbReference type="NCBI Taxonomy" id="172621"/>
    <lineage>
        <taxon>Eukaryota</taxon>
        <taxon>Fungi</taxon>
        <taxon>Dikarya</taxon>
        <taxon>Ascomycota</taxon>
        <taxon>Pezizomycotina</taxon>
        <taxon>Lecanoromycetes</taxon>
        <taxon>OSLEUM clade</taxon>
        <taxon>Lecanoromycetidae</taxon>
        <taxon>Lecanorales</taxon>
        <taxon>Lecanorineae</taxon>
        <taxon>Parmeliaceae</taxon>
        <taxon>Imshaugia</taxon>
    </lineage>
</organism>
<evidence type="ECO:0000313" key="2">
    <source>
        <dbReference type="Proteomes" id="UP000664534"/>
    </source>
</evidence>
<keyword evidence="2" id="KW-1185">Reference proteome</keyword>
<dbReference type="AlphaFoldDB" id="A0A8H3G161"/>
<protein>
    <submittedName>
        <fullName evidence="1">Uncharacterized protein</fullName>
    </submittedName>
</protein>
<dbReference type="OrthoDB" id="4415004at2759"/>
<dbReference type="InterPro" id="IPR012674">
    <property type="entry name" value="Calycin"/>
</dbReference>
<gene>
    <name evidence="1" type="ORF">IMSHALPRED_009014</name>
</gene>
<sequence length="194" mass="21732">MAALTTDFPFAKDLQDFHLVYDYNVHDAQGNPEKWRYEIWFFSEYTRSTEVRWPAGPISKHVASNASDQASYGNAIGSKLLPAETGTVVSLVYDIANRRITTLIAFSKGTCCSLGNSGFGPSDRMLKKAIQGHWDNPEAAHGDKRNPADFERWRGLARMGIQTDRHMLPEQADIVDVFRGKGGLEPIEQSWPTL</sequence>
<dbReference type="EMBL" id="CAJPDT010000067">
    <property type="protein sequence ID" value="CAF9932879.1"/>
    <property type="molecule type" value="Genomic_DNA"/>
</dbReference>
<dbReference type="Proteomes" id="UP000664534">
    <property type="component" value="Unassembled WGS sequence"/>
</dbReference>